<evidence type="ECO:0000256" key="8">
    <source>
        <dbReference type="PROSITE-ProRule" id="PRU00339"/>
    </source>
</evidence>
<keyword evidence="5" id="KW-0808">Transferase</keyword>
<evidence type="ECO:0000256" key="3">
    <source>
        <dbReference type="ARBA" id="ARBA00011970"/>
    </source>
</evidence>
<dbReference type="SUPFAM" id="SSF48452">
    <property type="entry name" value="TPR-like"/>
    <property type="match status" value="2"/>
</dbReference>
<keyword evidence="4" id="KW-0328">Glycosyltransferase</keyword>
<feature type="repeat" description="TPR" evidence="8">
    <location>
        <begin position="170"/>
        <end position="203"/>
    </location>
</feature>
<dbReference type="Pfam" id="PF13432">
    <property type="entry name" value="TPR_16"/>
    <property type="match status" value="4"/>
</dbReference>
<feature type="repeat" description="TPR" evidence="8">
    <location>
        <begin position="272"/>
        <end position="305"/>
    </location>
</feature>
<evidence type="ECO:0000256" key="1">
    <source>
        <dbReference type="ARBA" id="ARBA00004922"/>
    </source>
</evidence>
<feature type="repeat" description="TPR" evidence="8">
    <location>
        <begin position="306"/>
        <end position="339"/>
    </location>
</feature>
<evidence type="ECO:0000256" key="2">
    <source>
        <dbReference type="ARBA" id="ARBA00005386"/>
    </source>
</evidence>
<evidence type="ECO:0000313" key="11">
    <source>
        <dbReference type="Proteomes" id="UP000680714"/>
    </source>
</evidence>
<dbReference type="SMART" id="SM00028">
    <property type="entry name" value="TPR"/>
    <property type="match status" value="9"/>
</dbReference>
<dbReference type="InterPro" id="IPR029489">
    <property type="entry name" value="OGT/SEC/SPY_C"/>
</dbReference>
<dbReference type="InterPro" id="IPR019734">
    <property type="entry name" value="TPR_rpt"/>
</dbReference>
<gene>
    <name evidence="10" type="ORF">KEC16_06550</name>
</gene>
<sequence>MTVLQKAERLIRAGQLIEACEYLRDAVAADPRDVELRRLLGRVEMHLGRHQAAEIHFTAAVAEDGENADACFELGVCRLALGADAGAAEAFRRALAVRPTLAQASYNLGWALRRQGRDAEAEEIWRGLTIQQPGYVDAWYNLGNLLAAQERLSEALEALSAAHRLQPERADILANMGHVHDRMGACDLALDCFQRACHRAPDNAAVLNAHGNLLVRLGQAEQSLEVFRRAEAVLPMDAATACNHAIALQALGRWQSAVDMLMAVAPSHPNHAGLWNQLGVLELKRGRLAAAAAALARALSIDPDHVDALGNLGAVKNAMGDSVGGIECLRRAMALAPDNFALYSNLLYFMVHDLGLTHPDVVAEHRRFGQRLEAHIHPMAPRPQPDYWEAARLLRVGYVSPDFKDHIMARFIEPILAHHDPRRVHTYCYHTGVGSDAVTDRLRSLAREWRHIAHLSPEQAARLIREDEIDILIDLAGHTAGNGLPIFAFKPAPVQASWIGYPGTTGMTRIDFKMTDTIANPRGQNDHCHSEKLSYTPGPPFRLPEEVALRPDAPMMRKGYPTFGSCNKIQKITDETVILWSRVLAACPSARLVIFGVDDVAVGHELSERFQRHGIAPERLETRETMALSAFLSAIGDIDIALDTHPYGGATTSLFTLFMGVPVVCLDVVSAASSTTPAALRAVGLATCIAGDAQHYVEQAKALAADPVYLSKIRQPTRQALASWLKTEEKSIVWEVESIYQRWWFDIVGFCWWDPLSVQVPPLSPTGQETWQGLAAKAWRRDVSPSRDVSA</sequence>
<evidence type="ECO:0000256" key="7">
    <source>
        <dbReference type="ARBA" id="ARBA00022803"/>
    </source>
</evidence>
<name>A0ABS5IB57_9PROT</name>
<evidence type="ECO:0000259" key="9">
    <source>
        <dbReference type="Pfam" id="PF13844"/>
    </source>
</evidence>
<dbReference type="Gene3D" id="1.25.40.10">
    <property type="entry name" value="Tetratricopeptide repeat domain"/>
    <property type="match status" value="3"/>
</dbReference>
<proteinExistence type="inferred from homology"/>
<dbReference type="PANTHER" id="PTHR44835:SF1">
    <property type="entry name" value="PROTEIN O-GLCNAC TRANSFERASE"/>
    <property type="match status" value="1"/>
</dbReference>
<dbReference type="EMBL" id="JAGTUF010000004">
    <property type="protein sequence ID" value="MBR9971367.1"/>
    <property type="molecule type" value="Genomic_DNA"/>
</dbReference>
<keyword evidence="6" id="KW-0677">Repeat</keyword>
<feature type="domain" description="O-GlcNAc transferase C-terminal" evidence="9">
    <location>
        <begin position="564"/>
        <end position="717"/>
    </location>
</feature>
<dbReference type="PANTHER" id="PTHR44835">
    <property type="entry name" value="UDP-N-ACETYLGLUCOSAMINE--PEPTIDE N-ACETYLGLUCOSAMINYLTRANSFERASE SPINDLY-RELATED"/>
    <property type="match status" value="1"/>
</dbReference>
<comment type="similarity">
    <text evidence="2">Belongs to the glycosyltransferase 41 family. O-GlcNAc transferase subfamily.</text>
</comment>
<dbReference type="Proteomes" id="UP000680714">
    <property type="component" value="Unassembled WGS sequence"/>
</dbReference>
<comment type="caution">
    <text evidence="10">The sequence shown here is derived from an EMBL/GenBank/DDBJ whole genome shotgun (WGS) entry which is preliminary data.</text>
</comment>
<feature type="repeat" description="TPR" evidence="8">
    <location>
        <begin position="204"/>
        <end position="237"/>
    </location>
</feature>
<protein>
    <recommendedName>
        <fullName evidence="3">protein O-GlcNAc transferase</fullName>
        <ecNumber evidence="3">2.4.1.255</ecNumber>
    </recommendedName>
</protein>
<comment type="pathway">
    <text evidence="1">Protein modification; protein glycosylation.</text>
</comment>
<evidence type="ECO:0000256" key="6">
    <source>
        <dbReference type="ARBA" id="ARBA00022737"/>
    </source>
</evidence>
<evidence type="ECO:0000313" key="10">
    <source>
        <dbReference type="EMBL" id="MBR9971367.1"/>
    </source>
</evidence>
<evidence type="ECO:0000256" key="4">
    <source>
        <dbReference type="ARBA" id="ARBA00022676"/>
    </source>
</evidence>
<keyword evidence="7 8" id="KW-0802">TPR repeat</keyword>
<feature type="domain" description="O-GlcNAc transferase C-terminal" evidence="9">
    <location>
        <begin position="389"/>
        <end position="537"/>
    </location>
</feature>
<dbReference type="PROSITE" id="PS50005">
    <property type="entry name" value="TPR"/>
    <property type="match status" value="5"/>
</dbReference>
<dbReference type="EC" id="2.4.1.255" evidence="3"/>
<dbReference type="Gene3D" id="3.40.50.11380">
    <property type="match status" value="1"/>
</dbReference>
<reference evidence="10 11" key="1">
    <citation type="submission" date="2021-04" db="EMBL/GenBank/DDBJ databases">
        <title>Magnetospirillum sulfuroxidans sp. nov., a facultative chemolithoautotrophic sulfur-oxidizing alphaproteobacterium isolated from freshwater sediment and proposals for Paramagetospirillum gen. nov., and Magnetospirillaceae fam. nov.</title>
        <authorList>
            <person name="Koziaeva V."/>
            <person name="Geelhoed J.S."/>
            <person name="Sorokin D.Y."/>
            <person name="Grouzdev D.S."/>
        </authorList>
    </citation>
    <scope>NUCLEOTIDE SEQUENCE [LARGE SCALE GENOMIC DNA]</scope>
    <source>
        <strain evidence="10 11">J10</strain>
    </source>
</reference>
<dbReference type="RefSeq" id="WP_211547074.1">
    <property type="nucleotide sequence ID" value="NZ_JAGTUF010000004.1"/>
</dbReference>
<dbReference type="InterPro" id="IPR011990">
    <property type="entry name" value="TPR-like_helical_dom_sf"/>
</dbReference>
<accession>A0ABS5IB57</accession>
<evidence type="ECO:0000256" key="5">
    <source>
        <dbReference type="ARBA" id="ARBA00022679"/>
    </source>
</evidence>
<keyword evidence="11" id="KW-1185">Reference proteome</keyword>
<dbReference type="Gene3D" id="3.40.50.2000">
    <property type="entry name" value="Glycogen Phosphorylase B"/>
    <property type="match status" value="1"/>
</dbReference>
<organism evidence="10 11">
    <name type="scientific">Magnetospirillum sulfuroxidans</name>
    <dbReference type="NCBI Taxonomy" id="611300"/>
    <lineage>
        <taxon>Bacteria</taxon>
        <taxon>Pseudomonadati</taxon>
        <taxon>Pseudomonadota</taxon>
        <taxon>Alphaproteobacteria</taxon>
        <taxon>Rhodospirillales</taxon>
        <taxon>Rhodospirillaceae</taxon>
        <taxon>Magnetospirillum</taxon>
    </lineage>
</organism>
<dbReference type="InterPro" id="IPR051939">
    <property type="entry name" value="Glycosyltr_41/O-GlcNAc_trsf"/>
</dbReference>
<dbReference type="Pfam" id="PF13844">
    <property type="entry name" value="Glyco_transf_41"/>
    <property type="match status" value="2"/>
</dbReference>
<feature type="repeat" description="TPR" evidence="8">
    <location>
        <begin position="136"/>
        <end position="169"/>
    </location>
</feature>